<dbReference type="eggNOG" id="COG2931">
    <property type="taxonomic scope" value="Bacteria"/>
</dbReference>
<keyword evidence="3" id="KW-1185">Reference proteome</keyword>
<evidence type="ECO:0000259" key="1">
    <source>
        <dbReference type="PROSITE" id="PS50933"/>
    </source>
</evidence>
<evidence type="ECO:0000313" key="2">
    <source>
        <dbReference type="EMBL" id="AGH46025.1"/>
    </source>
</evidence>
<evidence type="ECO:0000313" key="3">
    <source>
        <dbReference type="Proteomes" id="UP000011864"/>
    </source>
</evidence>
<gene>
    <name evidence="2" type="ORF">C427_3920</name>
</gene>
<dbReference type="SMART" id="SM00754">
    <property type="entry name" value="CHRD"/>
    <property type="match status" value="3"/>
</dbReference>
<sequence length="817" mass="83720">MNNFKKILAVSIFSISLVACNDDDDVVVIDEVPTPTSDLRIIHAVPDAPTVNIFAGAAVLAGLENVDYQVSSPWITVDEGTYAVRVEANVPSGTADVITASLTLEGEKSYNVLAVGSTTDGTIEPLVVSVDRSAVTSGNVRVQIVHAAPAAPMVDIYVTAPGDDIEVAQPLATASFKDSTGQVEVAGGDYQIRITAAGTKTVVFDSGTVNLPADADLLVAATQNTGTGTSPVTLLVADGTSSFKIWDVNSKANVRVVHAVSDAPAVDVIANNALTLFDGISYPDVTAYVAVAAGDYTIDVAVDGDESTAPIDDVAITVENGMFYTAIANSKLASIGLDFVVDVPRPIATAAKVRIFHASPDAGSVDIYVTADGDISVVSPNFAGVTFTTPMLTETGYVELAAGDYVVTVTAAGTKDSAIETGVLSLEVNKVYTAIAIDGLMAGDGPTLITADDLAPNFNTSSTFNVSLGGNQEVPMVNTMSSATAIVEIDESLPAFKVTLDASMVAGATAAHVHDGDIGTNGGVAFGLTNMGDGTFVLGQTELTAGLLNDLLSGEWYLNVHTPSNPGGEVRGQIVPDTTVVVTFPLSGLQEIPQVMSDAMGGGYALFDTTDNGVTLAVATTGVADATMAHIHTGFAGMNGGVLVVLEQDTADVNLWTSAGEINLAQPIADLLLSGGHYVNVHTPANPGGELRGQIIPANIEVYGVVPSGDQEVPAVTTEASGTGAITLNTSTGLIIGTINVFDISPTMAHIHAGEVGVNGGVVLALTDAGDGVFTVPAATILDMTQMDLMQAEGLYTNFHTAENPSGEIRGQITLGF</sequence>
<dbReference type="InterPro" id="IPR010895">
    <property type="entry name" value="CHRD"/>
</dbReference>
<dbReference type="STRING" id="1129794.C427_3920"/>
<organism evidence="2 3">
    <name type="scientific">Paraglaciecola psychrophila 170</name>
    <dbReference type="NCBI Taxonomy" id="1129794"/>
    <lineage>
        <taxon>Bacteria</taxon>
        <taxon>Pseudomonadati</taxon>
        <taxon>Pseudomonadota</taxon>
        <taxon>Gammaproteobacteria</taxon>
        <taxon>Alteromonadales</taxon>
        <taxon>Alteromonadaceae</taxon>
        <taxon>Paraglaciecola</taxon>
    </lineage>
</organism>
<dbReference type="Proteomes" id="UP000011864">
    <property type="component" value="Chromosome"/>
</dbReference>
<dbReference type="OrthoDB" id="9783299at2"/>
<proteinExistence type="predicted"/>
<dbReference type="InterPro" id="IPR025510">
    <property type="entry name" value="DUF4397"/>
</dbReference>
<feature type="domain" description="CHRD" evidence="1">
    <location>
        <begin position="460"/>
        <end position="579"/>
    </location>
</feature>
<name>K6ZP24_9ALTE</name>
<reference evidence="2 3" key="1">
    <citation type="journal article" date="2013" name="Genome Announc.">
        <title>Complete Genome Sequence of Glaciecola psychrophila Strain 170T.</title>
        <authorList>
            <person name="Yin J."/>
            <person name="Chen J."/>
            <person name="Liu G."/>
            <person name="Yu Y."/>
            <person name="Song L."/>
            <person name="Wang X."/>
            <person name="Qu X."/>
        </authorList>
    </citation>
    <scope>NUCLEOTIDE SEQUENCE [LARGE SCALE GENOMIC DNA]</scope>
    <source>
        <strain evidence="2 3">170</strain>
    </source>
</reference>
<dbReference type="KEGG" id="gps:C427_3920"/>
<accession>K6ZP24</accession>
<dbReference type="PATRIC" id="fig|1129794.4.peg.3904"/>
<dbReference type="RefSeq" id="WP_007637997.1">
    <property type="nucleotide sequence ID" value="NC_020514.1"/>
</dbReference>
<dbReference type="PROSITE" id="PS50933">
    <property type="entry name" value="CHRD"/>
    <property type="match status" value="1"/>
</dbReference>
<protein>
    <recommendedName>
        <fullName evidence="1">CHRD domain-containing protein</fullName>
    </recommendedName>
</protein>
<dbReference type="Pfam" id="PF07452">
    <property type="entry name" value="CHRD"/>
    <property type="match status" value="3"/>
</dbReference>
<dbReference type="Pfam" id="PF14344">
    <property type="entry name" value="DUF4397"/>
    <property type="match status" value="2"/>
</dbReference>
<dbReference type="AlphaFoldDB" id="K6ZP24"/>
<dbReference type="PROSITE" id="PS51257">
    <property type="entry name" value="PROKAR_LIPOPROTEIN"/>
    <property type="match status" value="1"/>
</dbReference>
<dbReference type="HOGENOM" id="CLU_344414_0_0_6"/>
<dbReference type="EMBL" id="CP003837">
    <property type="protein sequence ID" value="AGH46025.1"/>
    <property type="molecule type" value="Genomic_DNA"/>
</dbReference>